<dbReference type="AlphaFoldDB" id="A0A7R9M726"/>
<evidence type="ECO:0000256" key="3">
    <source>
        <dbReference type="ARBA" id="ARBA00022679"/>
    </source>
</evidence>
<dbReference type="GO" id="GO:0005737">
    <property type="term" value="C:cytoplasm"/>
    <property type="evidence" value="ECO:0007669"/>
    <property type="project" value="TreeGrafter"/>
</dbReference>
<dbReference type="FunFam" id="3.30.200.20:FF:000003">
    <property type="entry name" value="Non-specific serine/threonine protein kinase"/>
    <property type="match status" value="1"/>
</dbReference>
<gene>
    <name evidence="12" type="ORF">ONB1V03_LOCUS10140</name>
</gene>
<evidence type="ECO:0000256" key="7">
    <source>
        <dbReference type="ARBA" id="ARBA00047899"/>
    </source>
</evidence>
<organism evidence="12">
    <name type="scientific">Oppiella nova</name>
    <dbReference type="NCBI Taxonomy" id="334625"/>
    <lineage>
        <taxon>Eukaryota</taxon>
        <taxon>Metazoa</taxon>
        <taxon>Ecdysozoa</taxon>
        <taxon>Arthropoda</taxon>
        <taxon>Chelicerata</taxon>
        <taxon>Arachnida</taxon>
        <taxon>Acari</taxon>
        <taxon>Acariformes</taxon>
        <taxon>Sarcoptiformes</taxon>
        <taxon>Oribatida</taxon>
        <taxon>Brachypylina</taxon>
        <taxon>Oppioidea</taxon>
        <taxon>Oppiidae</taxon>
        <taxon>Oppiella</taxon>
    </lineage>
</organism>
<evidence type="ECO:0000256" key="4">
    <source>
        <dbReference type="ARBA" id="ARBA00022741"/>
    </source>
</evidence>
<dbReference type="PANTHER" id="PTHR24346">
    <property type="entry name" value="MAP/MICROTUBULE AFFINITY-REGULATING KINASE"/>
    <property type="match status" value="1"/>
</dbReference>
<evidence type="ECO:0000256" key="6">
    <source>
        <dbReference type="ARBA" id="ARBA00022840"/>
    </source>
</evidence>
<dbReference type="InterPro" id="IPR008271">
    <property type="entry name" value="Ser/Thr_kinase_AS"/>
</dbReference>
<dbReference type="Pfam" id="PF00069">
    <property type="entry name" value="Pkinase"/>
    <property type="match status" value="1"/>
</dbReference>
<dbReference type="GO" id="GO:0005524">
    <property type="term" value="F:ATP binding"/>
    <property type="evidence" value="ECO:0007669"/>
    <property type="project" value="UniProtKB-UniRule"/>
</dbReference>
<keyword evidence="6 9" id="KW-0067">ATP-binding</keyword>
<keyword evidence="2 10" id="KW-0723">Serine/threonine-protein kinase</keyword>
<dbReference type="Gene3D" id="1.10.510.10">
    <property type="entry name" value="Transferase(Phosphotransferase) domain 1"/>
    <property type="match status" value="1"/>
</dbReference>
<keyword evidence="5" id="KW-0418">Kinase</keyword>
<dbReference type="InterPro" id="IPR011009">
    <property type="entry name" value="Kinase-like_dom_sf"/>
</dbReference>
<keyword evidence="3" id="KW-0808">Transferase</keyword>
<evidence type="ECO:0000256" key="1">
    <source>
        <dbReference type="ARBA" id="ARBA00012513"/>
    </source>
</evidence>
<dbReference type="PROSITE" id="PS00108">
    <property type="entry name" value="PROTEIN_KINASE_ST"/>
    <property type="match status" value="1"/>
</dbReference>
<evidence type="ECO:0000256" key="10">
    <source>
        <dbReference type="RuleBase" id="RU000304"/>
    </source>
</evidence>
<comment type="similarity">
    <text evidence="10">Belongs to the protein kinase superfamily.</text>
</comment>
<dbReference type="GO" id="GO:0035556">
    <property type="term" value="P:intracellular signal transduction"/>
    <property type="evidence" value="ECO:0007669"/>
    <property type="project" value="TreeGrafter"/>
</dbReference>
<dbReference type="SMART" id="SM00220">
    <property type="entry name" value="S_TKc"/>
    <property type="match status" value="1"/>
</dbReference>
<dbReference type="PANTHER" id="PTHR24346:SF30">
    <property type="entry name" value="MATERNAL EMBRYONIC LEUCINE ZIPPER KINASE"/>
    <property type="match status" value="1"/>
</dbReference>
<evidence type="ECO:0000313" key="12">
    <source>
        <dbReference type="EMBL" id="CAD7653487.1"/>
    </source>
</evidence>
<feature type="non-terminal residue" evidence="12">
    <location>
        <position position="1"/>
    </location>
</feature>
<dbReference type="GO" id="GO:0004674">
    <property type="term" value="F:protein serine/threonine kinase activity"/>
    <property type="evidence" value="ECO:0007669"/>
    <property type="project" value="UniProtKB-KW"/>
</dbReference>
<dbReference type="EMBL" id="OC921551">
    <property type="protein sequence ID" value="CAD7653487.1"/>
    <property type="molecule type" value="Genomic_DNA"/>
</dbReference>
<dbReference type="PROSITE" id="PS50011">
    <property type="entry name" value="PROTEIN_KINASE_DOM"/>
    <property type="match status" value="1"/>
</dbReference>
<evidence type="ECO:0000256" key="8">
    <source>
        <dbReference type="ARBA" id="ARBA00048679"/>
    </source>
</evidence>
<dbReference type="InterPro" id="IPR017441">
    <property type="entry name" value="Protein_kinase_ATP_BS"/>
</dbReference>
<feature type="binding site" evidence="9">
    <location>
        <position position="102"/>
    </location>
    <ligand>
        <name>ATP</name>
        <dbReference type="ChEBI" id="CHEBI:30616"/>
    </ligand>
</feature>
<dbReference type="PROSITE" id="PS00107">
    <property type="entry name" value="PROTEIN_KINASE_ATP"/>
    <property type="match status" value="1"/>
</dbReference>
<dbReference type="EMBL" id="CAJPVJ010006726">
    <property type="protein sequence ID" value="CAG2170674.1"/>
    <property type="molecule type" value="Genomic_DNA"/>
</dbReference>
<keyword evidence="4 9" id="KW-0547">Nucleotide-binding</keyword>
<sequence length="220" mass="25245">MTDCLPVHHYNHKTIVKLPVPSSTERLHLTATDIPVVTYDTLLAMSSPLMTAINHTMGTTRDKEDLDVHHGYYVHNTHLGEGGFGKVFLATHLMTSQKVAIKRMNKKKLGSDIHRVKIEINALKVLNHKNIAQLLQVVENRDNIYLVLEYCSDGELFDYLVQKRRLTEEETKVIFRDLADVLNYIHTSGFAHRDLKPENILFDKNHRIKLIDFGLAAHCR</sequence>
<evidence type="ECO:0000256" key="2">
    <source>
        <dbReference type="ARBA" id="ARBA00022527"/>
    </source>
</evidence>
<name>A0A7R9M726_9ACAR</name>
<accession>A0A7R9M726</accession>
<feature type="domain" description="Protein kinase" evidence="11">
    <location>
        <begin position="73"/>
        <end position="220"/>
    </location>
</feature>
<dbReference type="OrthoDB" id="6488637at2759"/>
<comment type="catalytic activity">
    <reaction evidence="7">
        <text>L-threonyl-[protein] + ATP = O-phospho-L-threonyl-[protein] + ADP + H(+)</text>
        <dbReference type="Rhea" id="RHEA:46608"/>
        <dbReference type="Rhea" id="RHEA-COMP:11060"/>
        <dbReference type="Rhea" id="RHEA-COMP:11605"/>
        <dbReference type="ChEBI" id="CHEBI:15378"/>
        <dbReference type="ChEBI" id="CHEBI:30013"/>
        <dbReference type="ChEBI" id="CHEBI:30616"/>
        <dbReference type="ChEBI" id="CHEBI:61977"/>
        <dbReference type="ChEBI" id="CHEBI:456216"/>
        <dbReference type="EC" id="2.7.11.1"/>
    </reaction>
</comment>
<evidence type="ECO:0000256" key="5">
    <source>
        <dbReference type="ARBA" id="ARBA00022777"/>
    </source>
</evidence>
<evidence type="ECO:0000256" key="9">
    <source>
        <dbReference type="PROSITE-ProRule" id="PRU10141"/>
    </source>
</evidence>
<dbReference type="Proteomes" id="UP000728032">
    <property type="component" value="Unassembled WGS sequence"/>
</dbReference>
<evidence type="ECO:0000313" key="13">
    <source>
        <dbReference type="Proteomes" id="UP000728032"/>
    </source>
</evidence>
<dbReference type="EC" id="2.7.11.1" evidence="1"/>
<reference evidence="12" key="1">
    <citation type="submission" date="2020-11" db="EMBL/GenBank/DDBJ databases">
        <authorList>
            <person name="Tran Van P."/>
        </authorList>
    </citation>
    <scope>NUCLEOTIDE SEQUENCE</scope>
</reference>
<comment type="catalytic activity">
    <reaction evidence="8">
        <text>L-seryl-[protein] + ATP = O-phospho-L-seryl-[protein] + ADP + H(+)</text>
        <dbReference type="Rhea" id="RHEA:17989"/>
        <dbReference type="Rhea" id="RHEA-COMP:9863"/>
        <dbReference type="Rhea" id="RHEA-COMP:11604"/>
        <dbReference type="ChEBI" id="CHEBI:15378"/>
        <dbReference type="ChEBI" id="CHEBI:29999"/>
        <dbReference type="ChEBI" id="CHEBI:30616"/>
        <dbReference type="ChEBI" id="CHEBI:83421"/>
        <dbReference type="ChEBI" id="CHEBI:456216"/>
        <dbReference type="EC" id="2.7.11.1"/>
    </reaction>
</comment>
<dbReference type="FunFam" id="1.10.510.10:FF:000571">
    <property type="entry name" value="Maternal embryonic leucine zipper kinase"/>
    <property type="match status" value="1"/>
</dbReference>
<keyword evidence="13" id="KW-1185">Reference proteome</keyword>
<protein>
    <recommendedName>
        <fullName evidence="1">non-specific serine/threonine protein kinase</fullName>
        <ecNumber evidence="1">2.7.11.1</ecNumber>
    </recommendedName>
</protein>
<dbReference type="InterPro" id="IPR000719">
    <property type="entry name" value="Prot_kinase_dom"/>
</dbReference>
<proteinExistence type="inferred from homology"/>
<evidence type="ECO:0000259" key="11">
    <source>
        <dbReference type="PROSITE" id="PS50011"/>
    </source>
</evidence>
<dbReference type="SUPFAM" id="SSF56112">
    <property type="entry name" value="Protein kinase-like (PK-like)"/>
    <property type="match status" value="1"/>
</dbReference>